<dbReference type="STRING" id="1802505.A3D01_01685"/>
<evidence type="ECO:0000313" key="6">
    <source>
        <dbReference type="Proteomes" id="UP000177169"/>
    </source>
</evidence>
<name>A0A1F7Z116_9BACT</name>
<feature type="transmembrane region" description="Helical" evidence="4">
    <location>
        <begin position="31"/>
        <end position="48"/>
    </location>
</feature>
<dbReference type="InterPro" id="IPR050557">
    <property type="entry name" value="RTX_toxin/Mannuronan_C5-epim"/>
</dbReference>
<keyword evidence="4" id="KW-1133">Transmembrane helix</keyword>
<protein>
    <recommendedName>
        <fullName evidence="7">Calcium-binding protein</fullName>
    </recommendedName>
</protein>
<dbReference type="PROSITE" id="PS00330">
    <property type="entry name" value="HEMOLYSIN_CALCIUM"/>
    <property type="match status" value="1"/>
</dbReference>
<dbReference type="Gene3D" id="2.150.10.10">
    <property type="entry name" value="Serralysin-like metalloprotease, C-terminal"/>
    <property type="match status" value="3"/>
</dbReference>
<evidence type="ECO:0000256" key="3">
    <source>
        <dbReference type="SAM" id="MobiDB-lite"/>
    </source>
</evidence>
<dbReference type="PANTHER" id="PTHR38340">
    <property type="entry name" value="S-LAYER PROTEIN"/>
    <property type="match status" value="1"/>
</dbReference>
<comment type="subcellular location">
    <subcellularLocation>
        <location evidence="1">Secreted</location>
    </subcellularLocation>
</comment>
<dbReference type="AlphaFoldDB" id="A0A1F7Z116"/>
<dbReference type="GO" id="GO:0005509">
    <property type="term" value="F:calcium ion binding"/>
    <property type="evidence" value="ECO:0007669"/>
    <property type="project" value="InterPro"/>
</dbReference>
<dbReference type="EMBL" id="MGGR01000022">
    <property type="protein sequence ID" value="OGM33140.1"/>
    <property type="molecule type" value="Genomic_DNA"/>
</dbReference>
<dbReference type="Pfam" id="PF00353">
    <property type="entry name" value="HemolysinCabind"/>
    <property type="match status" value="3"/>
</dbReference>
<evidence type="ECO:0000256" key="4">
    <source>
        <dbReference type="SAM" id="Phobius"/>
    </source>
</evidence>
<dbReference type="SUPFAM" id="SSF51120">
    <property type="entry name" value="beta-Roll"/>
    <property type="match status" value="2"/>
</dbReference>
<gene>
    <name evidence="5" type="ORF">A3D01_01685</name>
</gene>
<evidence type="ECO:0000256" key="2">
    <source>
        <dbReference type="ARBA" id="ARBA00022525"/>
    </source>
</evidence>
<dbReference type="InterPro" id="IPR001343">
    <property type="entry name" value="Hemolysn_Ca-bd"/>
</dbReference>
<comment type="caution">
    <text evidence="5">The sequence shown here is derived from an EMBL/GenBank/DDBJ whole genome shotgun (WGS) entry which is preliminary data.</text>
</comment>
<feature type="compositionally biased region" description="Basic and acidic residues" evidence="3">
    <location>
        <begin position="314"/>
        <end position="331"/>
    </location>
</feature>
<keyword evidence="4" id="KW-0812">Transmembrane</keyword>
<evidence type="ECO:0008006" key="7">
    <source>
        <dbReference type="Google" id="ProtNLM"/>
    </source>
</evidence>
<sequence length="403" mass="42932">MFINLKSLILNHKSRLYSVQGRTLHVVERRILLFVLLPFVLYGLYYVYENTNSKGIKTYAQDPLIVTYQGGPPPNPMFSVSDMFPGDEVEKIFNVENDSPEEEGVTMDAVKTDEFKAFAGILDVEIAEVGSSSLIFGGKLQAFFDSPPINLGYFPAGSDKNFRVKVKFPTDANNDYQEAKVVFNIIWQTTSAPIVLPPECAQLAGVITSVIEGTEGNDRIRGTVASELIIAKGGEDRVDAGRGDDCIVGGEGSDRDLDGGEGSDIILGGNGNDDIDGGSGNDTIYGNDGNDHIDAGAGDDTVYAGFGNDKIDGGAGKDKIYADEGNDHVDGDSGDDEIYGGAGNDKLEGSSGNDKLYGEEGNDDLRGDSGNDYLDGGPDIDVLRGNTGTDTCVNSETTFSCEL</sequence>
<accession>A0A1F7Z116</accession>
<dbReference type="PRINTS" id="PR00313">
    <property type="entry name" value="CABNDNGRPT"/>
</dbReference>
<reference evidence="5 6" key="1">
    <citation type="journal article" date="2016" name="Nat. Commun.">
        <title>Thousands of microbial genomes shed light on interconnected biogeochemical processes in an aquifer system.</title>
        <authorList>
            <person name="Anantharaman K."/>
            <person name="Brown C.T."/>
            <person name="Hug L.A."/>
            <person name="Sharon I."/>
            <person name="Castelle C.J."/>
            <person name="Probst A.J."/>
            <person name="Thomas B.C."/>
            <person name="Singh A."/>
            <person name="Wilkins M.J."/>
            <person name="Karaoz U."/>
            <person name="Brodie E.L."/>
            <person name="Williams K.H."/>
            <person name="Hubbard S.S."/>
            <person name="Banfield J.F."/>
        </authorList>
    </citation>
    <scope>NUCLEOTIDE SEQUENCE [LARGE SCALE GENOMIC DNA]</scope>
</reference>
<dbReference type="InterPro" id="IPR018511">
    <property type="entry name" value="Hemolysin-typ_Ca-bd_CS"/>
</dbReference>
<organism evidence="5 6">
    <name type="scientific">Candidatus Woesebacteria bacterium RIFCSPHIGHO2_02_FULL_39_13</name>
    <dbReference type="NCBI Taxonomy" id="1802505"/>
    <lineage>
        <taxon>Bacteria</taxon>
        <taxon>Candidatus Woeseibacteriota</taxon>
    </lineage>
</organism>
<keyword evidence="4" id="KW-0472">Membrane</keyword>
<keyword evidence="2" id="KW-0964">Secreted</keyword>
<evidence type="ECO:0000256" key="1">
    <source>
        <dbReference type="ARBA" id="ARBA00004613"/>
    </source>
</evidence>
<dbReference type="GO" id="GO:0005576">
    <property type="term" value="C:extracellular region"/>
    <property type="evidence" value="ECO:0007669"/>
    <property type="project" value="UniProtKB-SubCell"/>
</dbReference>
<evidence type="ECO:0000313" key="5">
    <source>
        <dbReference type="EMBL" id="OGM33140.1"/>
    </source>
</evidence>
<dbReference type="InterPro" id="IPR011049">
    <property type="entry name" value="Serralysin-like_metalloprot_C"/>
</dbReference>
<dbReference type="PANTHER" id="PTHR38340:SF1">
    <property type="entry name" value="S-LAYER PROTEIN"/>
    <property type="match status" value="1"/>
</dbReference>
<dbReference type="Proteomes" id="UP000177169">
    <property type="component" value="Unassembled WGS sequence"/>
</dbReference>
<proteinExistence type="predicted"/>
<feature type="region of interest" description="Disordered" evidence="3">
    <location>
        <begin position="314"/>
        <end position="378"/>
    </location>
</feature>